<dbReference type="EnsemblMetazoa" id="ISCW010972-RA">
    <property type="protein sequence ID" value="ISCW010972-PA"/>
    <property type="gene ID" value="ISCW010972"/>
</dbReference>
<reference evidence="1 3" key="1">
    <citation type="submission" date="2008-03" db="EMBL/GenBank/DDBJ databases">
        <title>Annotation of Ixodes scapularis.</title>
        <authorList>
            <consortium name="Ixodes scapularis Genome Project Consortium"/>
            <person name="Caler E."/>
            <person name="Hannick L.I."/>
            <person name="Bidwell S."/>
            <person name="Joardar V."/>
            <person name="Thiagarajan M."/>
            <person name="Amedeo P."/>
            <person name="Galinsky K.J."/>
            <person name="Schobel S."/>
            <person name="Inman J."/>
            <person name="Hostetler J."/>
            <person name="Miller J."/>
            <person name="Hammond M."/>
            <person name="Megy K."/>
            <person name="Lawson D."/>
            <person name="Kodira C."/>
            <person name="Sutton G."/>
            <person name="Meyer J."/>
            <person name="Hill C.A."/>
            <person name="Birren B."/>
            <person name="Nene V."/>
            <person name="Collins F."/>
            <person name="Alarcon-Chaidez F."/>
            <person name="Wikel S."/>
            <person name="Strausberg R."/>
        </authorList>
    </citation>
    <scope>NUCLEOTIDE SEQUENCE [LARGE SCALE GENOMIC DNA]</scope>
    <source>
        <strain evidence="3">Wikel</strain>
        <strain evidence="1">Wikel colony</strain>
    </source>
</reference>
<dbReference type="EMBL" id="ABJB010691173">
    <property type="status" value="NOT_ANNOTATED_CDS"/>
    <property type="molecule type" value="Genomic_DNA"/>
</dbReference>
<protein>
    <submittedName>
        <fullName evidence="1 2">Uncharacterized protein</fullName>
    </submittedName>
</protein>
<feature type="non-terminal residue" evidence="1">
    <location>
        <position position="51"/>
    </location>
</feature>
<evidence type="ECO:0000313" key="2">
    <source>
        <dbReference type="EnsemblMetazoa" id="ISCW010972-PA"/>
    </source>
</evidence>
<keyword evidence="3" id="KW-1185">Reference proteome</keyword>
<dbReference type="EMBL" id="ABJB011002865">
    <property type="status" value="NOT_ANNOTATED_CDS"/>
    <property type="molecule type" value="Genomic_DNA"/>
</dbReference>
<dbReference type="PaxDb" id="6945-B7Q9C5"/>
<name>B7Q9C5_IXOSC</name>
<dbReference type="EMBL" id="DS888080">
    <property type="protein sequence ID" value="EEC15447.1"/>
    <property type="molecule type" value="Genomic_DNA"/>
</dbReference>
<dbReference type="VEuPathDB" id="VectorBase:ISCW010972"/>
<reference evidence="2" key="2">
    <citation type="submission" date="2020-05" db="UniProtKB">
        <authorList>
            <consortium name="EnsemblMetazoa"/>
        </authorList>
    </citation>
    <scope>IDENTIFICATION</scope>
    <source>
        <strain evidence="2">wikel</strain>
    </source>
</reference>
<dbReference type="AlphaFoldDB" id="B7Q9C5"/>
<dbReference type="InParanoid" id="B7Q9C5"/>
<dbReference type="EMBL" id="ABJB011096893">
    <property type="status" value="NOT_ANNOTATED_CDS"/>
    <property type="molecule type" value="Genomic_DNA"/>
</dbReference>
<dbReference type="EMBL" id="ABJB010148883">
    <property type="status" value="NOT_ANNOTATED_CDS"/>
    <property type="molecule type" value="Genomic_DNA"/>
</dbReference>
<organism>
    <name type="scientific">Ixodes scapularis</name>
    <name type="common">Black-legged tick</name>
    <name type="synonym">Deer tick</name>
    <dbReference type="NCBI Taxonomy" id="6945"/>
    <lineage>
        <taxon>Eukaryota</taxon>
        <taxon>Metazoa</taxon>
        <taxon>Ecdysozoa</taxon>
        <taxon>Arthropoda</taxon>
        <taxon>Chelicerata</taxon>
        <taxon>Arachnida</taxon>
        <taxon>Acari</taxon>
        <taxon>Parasitiformes</taxon>
        <taxon>Ixodida</taxon>
        <taxon>Ixodoidea</taxon>
        <taxon>Ixodidae</taxon>
        <taxon>Ixodinae</taxon>
        <taxon>Ixodes</taxon>
    </lineage>
</organism>
<gene>
    <name evidence="1" type="ORF">IscW_ISCW010972</name>
</gene>
<dbReference type="Proteomes" id="UP000001555">
    <property type="component" value="Unassembled WGS sequence"/>
</dbReference>
<feature type="non-terminal residue" evidence="1">
    <location>
        <position position="1"/>
    </location>
</feature>
<dbReference type="HOGENOM" id="CLU_3112380_0_0_1"/>
<evidence type="ECO:0000313" key="3">
    <source>
        <dbReference type="Proteomes" id="UP000001555"/>
    </source>
</evidence>
<proteinExistence type="predicted"/>
<evidence type="ECO:0000313" key="1">
    <source>
        <dbReference type="EMBL" id="EEC15447.1"/>
    </source>
</evidence>
<sequence length="51" mass="5990">FLSFCVCVCVCVCVRLYKRRCLCSRHLTRGTGLPVTSRNFPRYKSDWLRSC</sequence>
<accession>B7Q9C5</accession>